<dbReference type="InterPro" id="IPR027417">
    <property type="entry name" value="P-loop_NTPase"/>
</dbReference>
<dbReference type="SUPFAM" id="SSF52540">
    <property type="entry name" value="P-loop containing nucleoside triphosphate hydrolases"/>
    <property type="match status" value="1"/>
</dbReference>
<dbReference type="OrthoDB" id="9792800at2"/>
<dbReference type="HOGENOM" id="CLU_021240_2_0_10"/>
<keyword evidence="4" id="KW-1185">Reference proteome</keyword>
<organism evidence="3 4">
    <name type="scientific">Haliscomenobacter hydrossis (strain ATCC 27775 / DSM 1100 / LMG 10767 / O)</name>
    <dbReference type="NCBI Taxonomy" id="760192"/>
    <lineage>
        <taxon>Bacteria</taxon>
        <taxon>Pseudomonadati</taxon>
        <taxon>Bacteroidota</taxon>
        <taxon>Saprospiria</taxon>
        <taxon>Saprospirales</taxon>
        <taxon>Haliscomenobacteraceae</taxon>
        <taxon>Haliscomenobacter</taxon>
    </lineage>
</organism>
<sequence length="706" mass="79583">MHITSLSLRNFRNFKKAKFHFQKGINTLIGENGSGKTNVFLALRLLLDDRMPRKIDLTDTDFNRVIGNWRGHWLVISIQFGELDNSEDCQVLSVHATGDASGQGGRLTLFFRPNFNTRKQLFDFSSKDTSEKTDETYQKILEGITIGNYESIVRGSGTGDFSDDALYKICAGDFENRVFPDPNDDDVAVLGTPVNHSELLKDFSCTFVKAMRDVVEDLKNPKTSPLLHLLRKEDKSKIDSESILDKIRGLNDDINDLTEVKNLTTGISTSINTAVGYTYAPNVKISSDVPNDIERLFQSLKLQVGDPDDLGHLGRLDRLSLGGANLIYLSLRLLEYERILSKHEKAAHFLMIEEPEAHIHTHIQKSIFKNMSPEKIRTQVIVSTHSTHISSASRIRSVNLLSRRGQFAEVFYPGKDLEEGQIDSIERYLDAVRSTLLFAKGVVMVEGDAEQIVIPELFLKVFGVSLDEIGVSLVNIGSTGFKNLAVLFHDERVRRRCAIVTDLDDSPATEVIVANAEKWKDFENSKAKGAERKVHLEDFSNSNSWIELFFAQNTFEVDFLRAGNQKTIVEVVKSIYTRKADVVRSLAKIRSGDTSVSNLEILRLAEKEGKGWFAILLSKHLTHETLIPDYILQAVAFAAPFPMDWRMLATIAQFRLEKMNATSTIANDLFRSFPQNLTDENAEDFIKTFKSAFPDDQLTQFITVQK</sequence>
<reference evidence="3 4" key="1">
    <citation type="journal article" date="2011" name="Stand. Genomic Sci.">
        <title>Complete genome sequence of Haliscomenobacter hydrossis type strain (O).</title>
        <authorList>
            <consortium name="US DOE Joint Genome Institute (JGI-PGF)"/>
            <person name="Daligault H."/>
            <person name="Lapidus A."/>
            <person name="Zeytun A."/>
            <person name="Nolan M."/>
            <person name="Lucas S."/>
            <person name="Del Rio T.G."/>
            <person name="Tice H."/>
            <person name="Cheng J.F."/>
            <person name="Tapia R."/>
            <person name="Han C."/>
            <person name="Goodwin L."/>
            <person name="Pitluck S."/>
            <person name="Liolios K."/>
            <person name="Pagani I."/>
            <person name="Ivanova N."/>
            <person name="Huntemann M."/>
            <person name="Mavromatis K."/>
            <person name="Mikhailova N."/>
            <person name="Pati A."/>
            <person name="Chen A."/>
            <person name="Palaniappan K."/>
            <person name="Land M."/>
            <person name="Hauser L."/>
            <person name="Brambilla E.M."/>
            <person name="Rohde M."/>
            <person name="Verbarg S."/>
            <person name="Goker M."/>
            <person name="Bristow J."/>
            <person name="Eisen J.A."/>
            <person name="Markowitz V."/>
            <person name="Hugenholtz P."/>
            <person name="Kyrpides N.C."/>
            <person name="Klenk H.P."/>
            <person name="Woyke T."/>
        </authorList>
    </citation>
    <scope>NUCLEOTIDE SEQUENCE [LARGE SCALE GENOMIC DNA]</scope>
    <source>
        <strain evidence="4">ATCC 27775 / DSM 1100 / LMG 10767 / O</strain>
    </source>
</reference>
<name>F4KVN6_HALH1</name>
<proteinExistence type="predicted"/>
<dbReference type="STRING" id="760192.Halhy_4658"/>
<feature type="domain" description="Endonuclease GajA/Old nuclease/RecF-like AAA" evidence="1">
    <location>
        <begin position="1"/>
        <end position="111"/>
    </location>
</feature>
<dbReference type="RefSeq" id="WP_013767031.1">
    <property type="nucleotide sequence ID" value="NC_015510.1"/>
</dbReference>
<dbReference type="EMBL" id="CP002691">
    <property type="protein sequence ID" value="AEE52493.1"/>
    <property type="molecule type" value="Genomic_DNA"/>
</dbReference>
<evidence type="ECO:0000259" key="2">
    <source>
        <dbReference type="Pfam" id="PF20469"/>
    </source>
</evidence>
<gene>
    <name evidence="3" type="ordered locus">Halhy_4658</name>
</gene>
<dbReference type="Gene3D" id="3.40.50.300">
    <property type="entry name" value="P-loop containing nucleotide triphosphate hydrolases"/>
    <property type="match status" value="1"/>
</dbReference>
<dbReference type="Pfam" id="PF13175">
    <property type="entry name" value="AAA_15"/>
    <property type="match status" value="2"/>
</dbReference>
<dbReference type="InterPro" id="IPR034139">
    <property type="entry name" value="TOPRIM_OLD"/>
</dbReference>
<evidence type="ECO:0000259" key="1">
    <source>
        <dbReference type="Pfam" id="PF13175"/>
    </source>
</evidence>
<dbReference type="InterPro" id="IPR051396">
    <property type="entry name" value="Bact_Antivir_Def_Nuclease"/>
</dbReference>
<accession>F4KVN6</accession>
<dbReference type="InterPro" id="IPR041685">
    <property type="entry name" value="AAA_GajA/Old/RecF-like"/>
</dbReference>
<dbReference type="eggNOG" id="COG1195">
    <property type="taxonomic scope" value="Bacteria"/>
</dbReference>
<evidence type="ECO:0000313" key="3">
    <source>
        <dbReference type="EMBL" id="AEE52493.1"/>
    </source>
</evidence>
<dbReference type="KEGG" id="hhy:Halhy_4658"/>
<protein>
    <submittedName>
        <fullName evidence="3">SMC domain protein</fullName>
    </submittedName>
</protein>
<dbReference type="PANTHER" id="PTHR43581:SF2">
    <property type="entry name" value="EXCINUCLEASE ATPASE SUBUNIT"/>
    <property type="match status" value="1"/>
</dbReference>
<evidence type="ECO:0000313" key="4">
    <source>
        <dbReference type="Proteomes" id="UP000008461"/>
    </source>
</evidence>
<dbReference type="PANTHER" id="PTHR43581">
    <property type="entry name" value="ATP/GTP PHOSPHATASE"/>
    <property type="match status" value="1"/>
</dbReference>
<feature type="domain" description="OLD protein-like TOPRIM" evidence="2">
    <location>
        <begin position="437"/>
        <end position="504"/>
    </location>
</feature>
<dbReference type="CDD" id="cd01026">
    <property type="entry name" value="TOPRIM_OLD"/>
    <property type="match status" value="1"/>
</dbReference>
<dbReference type="eggNOG" id="COG3593">
    <property type="taxonomic scope" value="Bacteria"/>
</dbReference>
<dbReference type="Pfam" id="PF20469">
    <property type="entry name" value="OLD-like_TOPRIM"/>
    <property type="match status" value="1"/>
</dbReference>
<dbReference type="AlphaFoldDB" id="F4KVN6"/>
<dbReference type="Proteomes" id="UP000008461">
    <property type="component" value="Chromosome"/>
</dbReference>
<feature type="domain" description="Endonuclease GajA/Old nuclease/RecF-like AAA" evidence="1">
    <location>
        <begin position="216"/>
        <end position="389"/>
    </location>
</feature>
<reference key="2">
    <citation type="submission" date="2011-04" db="EMBL/GenBank/DDBJ databases">
        <title>Complete sequence of chromosome of Haliscomenobacter hydrossis DSM 1100.</title>
        <authorList>
            <consortium name="US DOE Joint Genome Institute (JGI-PGF)"/>
            <person name="Lucas S."/>
            <person name="Han J."/>
            <person name="Lapidus A."/>
            <person name="Bruce D."/>
            <person name="Goodwin L."/>
            <person name="Pitluck S."/>
            <person name="Peters L."/>
            <person name="Kyrpides N."/>
            <person name="Mavromatis K."/>
            <person name="Ivanova N."/>
            <person name="Ovchinnikova G."/>
            <person name="Pagani I."/>
            <person name="Daligault H."/>
            <person name="Detter J.C."/>
            <person name="Han C."/>
            <person name="Land M."/>
            <person name="Hauser L."/>
            <person name="Markowitz V."/>
            <person name="Cheng J.-F."/>
            <person name="Hugenholtz P."/>
            <person name="Woyke T."/>
            <person name="Wu D."/>
            <person name="Verbarg S."/>
            <person name="Frueling A."/>
            <person name="Brambilla E."/>
            <person name="Klenk H.-P."/>
            <person name="Eisen J.A."/>
        </authorList>
    </citation>
    <scope>NUCLEOTIDE SEQUENCE</scope>
    <source>
        <strain>DSM 1100</strain>
    </source>
</reference>